<name>A0A5J5BF38_9ASTE</name>
<dbReference type="AlphaFoldDB" id="A0A5J5BF38"/>
<dbReference type="Proteomes" id="UP000325577">
    <property type="component" value="Linkage Group LG12"/>
</dbReference>
<evidence type="ECO:0000256" key="1">
    <source>
        <dbReference type="SAM" id="MobiDB-lite"/>
    </source>
</evidence>
<dbReference type="InterPro" id="IPR039276">
    <property type="entry name" value="SHH1/2"/>
</dbReference>
<dbReference type="Gene3D" id="2.30.30.140">
    <property type="match status" value="1"/>
</dbReference>
<sequence length="235" mass="27221">MIFAIFNRSLTWRAYLRKWEKNHGIRSFIKSSPPVLGKLHSSCSTHRTGKSAIRWEHVQSWFQDKQKDLATEVTCSPNAPENFEVSSNASSQKPKGERTSELSELVFEAKSSKDSAWYDVASFLNYRVLSSGELEVRVRFAGFNYEEDEWVNVKRGVRERSIPLEPSECHKVKVGDLVLCFKETDDQAIYFDAHVVEIQRRLHDIRGCRCIFVVRYDYDKAEEKVKLSSLCCRPT</sequence>
<gene>
    <name evidence="3" type="ORF">F0562_022905</name>
</gene>
<feature type="compositionally biased region" description="Polar residues" evidence="1">
    <location>
        <begin position="77"/>
        <end position="93"/>
    </location>
</feature>
<evidence type="ECO:0000313" key="4">
    <source>
        <dbReference type="Proteomes" id="UP000325577"/>
    </source>
</evidence>
<dbReference type="GO" id="GO:0003682">
    <property type="term" value="F:chromatin binding"/>
    <property type="evidence" value="ECO:0007669"/>
    <property type="project" value="InterPro"/>
</dbReference>
<dbReference type="Pfam" id="PF16719">
    <property type="entry name" value="SAWADEE"/>
    <property type="match status" value="1"/>
</dbReference>
<dbReference type="InterPro" id="IPR032001">
    <property type="entry name" value="SAWADEE_dom"/>
</dbReference>
<dbReference type="PANTHER" id="PTHR33827:SF2">
    <property type="entry name" value="PROTEIN SAWADEE HOMEODOMAIN HOMOLOG 1"/>
    <property type="match status" value="1"/>
</dbReference>
<dbReference type="PANTHER" id="PTHR33827">
    <property type="entry name" value="PROTEIN SAWADEE HOMEODOMAIN HOMOLOG 2"/>
    <property type="match status" value="1"/>
</dbReference>
<protein>
    <recommendedName>
        <fullName evidence="2">SAWADEE domain-containing protein</fullName>
    </recommendedName>
</protein>
<dbReference type="Gene3D" id="2.40.50.40">
    <property type="match status" value="1"/>
</dbReference>
<evidence type="ECO:0000313" key="3">
    <source>
        <dbReference type="EMBL" id="KAA8541753.1"/>
    </source>
</evidence>
<dbReference type="OrthoDB" id="1885884at2759"/>
<feature type="region of interest" description="Disordered" evidence="1">
    <location>
        <begin position="77"/>
        <end position="97"/>
    </location>
</feature>
<feature type="domain" description="SAWADEE" evidence="2">
    <location>
        <begin position="104"/>
        <end position="231"/>
    </location>
</feature>
<organism evidence="3 4">
    <name type="scientific">Nyssa sinensis</name>
    <dbReference type="NCBI Taxonomy" id="561372"/>
    <lineage>
        <taxon>Eukaryota</taxon>
        <taxon>Viridiplantae</taxon>
        <taxon>Streptophyta</taxon>
        <taxon>Embryophyta</taxon>
        <taxon>Tracheophyta</taxon>
        <taxon>Spermatophyta</taxon>
        <taxon>Magnoliopsida</taxon>
        <taxon>eudicotyledons</taxon>
        <taxon>Gunneridae</taxon>
        <taxon>Pentapetalae</taxon>
        <taxon>asterids</taxon>
        <taxon>Cornales</taxon>
        <taxon>Nyssaceae</taxon>
        <taxon>Nyssa</taxon>
    </lineage>
</organism>
<keyword evidence="4" id="KW-1185">Reference proteome</keyword>
<proteinExistence type="predicted"/>
<accession>A0A5J5BF38</accession>
<dbReference type="EMBL" id="CM018035">
    <property type="protein sequence ID" value="KAA8541753.1"/>
    <property type="molecule type" value="Genomic_DNA"/>
</dbReference>
<evidence type="ECO:0000259" key="2">
    <source>
        <dbReference type="Pfam" id="PF16719"/>
    </source>
</evidence>
<reference evidence="3 4" key="1">
    <citation type="submission" date="2019-09" db="EMBL/GenBank/DDBJ databases">
        <title>A chromosome-level genome assembly of the Chinese tupelo Nyssa sinensis.</title>
        <authorList>
            <person name="Yang X."/>
            <person name="Kang M."/>
            <person name="Yang Y."/>
            <person name="Xiong H."/>
            <person name="Wang M."/>
            <person name="Zhang Z."/>
            <person name="Wang Z."/>
            <person name="Wu H."/>
            <person name="Ma T."/>
            <person name="Liu J."/>
            <person name="Xi Z."/>
        </authorList>
    </citation>
    <scope>NUCLEOTIDE SEQUENCE [LARGE SCALE GENOMIC DNA]</scope>
    <source>
        <strain evidence="3">J267</strain>
        <tissue evidence="3">Leaf</tissue>
    </source>
</reference>